<dbReference type="GO" id="GO:0046688">
    <property type="term" value="P:response to copper ion"/>
    <property type="evidence" value="ECO:0007669"/>
    <property type="project" value="InterPro"/>
</dbReference>
<keyword evidence="9" id="KW-1185">Reference proteome</keyword>
<keyword evidence="3" id="KW-0732">Signal</keyword>
<dbReference type="InterPro" id="IPR007348">
    <property type="entry name" value="CopC_dom"/>
</dbReference>
<dbReference type="InterPro" id="IPR014755">
    <property type="entry name" value="Cu-Rt/internalin_Ig-like"/>
</dbReference>
<dbReference type="GO" id="GO:0042597">
    <property type="term" value="C:periplasmic space"/>
    <property type="evidence" value="ECO:0007669"/>
    <property type="project" value="InterPro"/>
</dbReference>
<dbReference type="InterPro" id="IPR032694">
    <property type="entry name" value="CopC/D"/>
</dbReference>
<dbReference type="GO" id="GO:0005507">
    <property type="term" value="F:copper ion binding"/>
    <property type="evidence" value="ECO:0007669"/>
    <property type="project" value="InterPro"/>
</dbReference>
<evidence type="ECO:0000313" key="8">
    <source>
        <dbReference type="EMBL" id="OAV60664.1"/>
    </source>
</evidence>
<evidence type="ECO:0000256" key="1">
    <source>
        <dbReference type="ARBA" id="ARBA00004196"/>
    </source>
</evidence>
<dbReference type="AlphaFoldDB" id="A0A1B7LZ21"/>
<comment type="subcellular location">
    <subcellularLocation>
        <location evidence="1">Cell envelope</location>
    </subcellularLocation>
</comment>
<feature type="domain" description="CopC" evidence="7">
    <location>
        <begin position="2"/>
        <end position="90"/>
    </location>
</feature>
<protein>
    <recommendedName>
        <fullName evidence="7">CopC domain-containing protein</fullName>
    </recommendedName>
</protein>
<keyword evidence="6" id="KW-0472">Membrane</keyword>
<keyword evidence="6" id="KW-1133">Transmembrane helix</keyword>
<evidence type="ECO:0000256" key="4">
    <source>
        <dbReference type="ARBA" id="ARBA00023008"/>
    </source>
</evidence>
<evidence type="ECO:0000256" key="2">
    <source>
        <dbReference type="ARBA" id="ARBA00022723"/>
    </source>
</evidence>
<keyword evidence="4" id="KW-0186">Copper</keyword>
<organism evidence="8 9">
    <name type="scientific">Enteractinococcus helveticum</name>
    <dbReference type="NCBI Taxonomy" id="1837282"/>
    <lineage>
        <taxon>Bacteria</taxon>
        <taxon>Bacillati</taxon>
        <taxon>Actinomycetota</taxon>
        <taxon>Actinomycetes</taxon>
        <taxon>Micrococcales</taxon>
        <taxon>Micrococcaceae</taxon>
    </lineage>
</organism>
<dbReference type="GO" id="GO:0030313">
    <property type="term" value="C:cell envelope"/>
    <property type="evidence" value="ECO:0007669"/>
    <property type="project" value="UniProtKB-SubCell"/>
</dbReference>
<evidence type="ECO:0000313" key="9">
    <source>
        <dbReference type="Proteomes" id="UP000078292"/>
    </source>
</evidence>
<sequence length="173" mass="17816">MTDTSPEDGQSLEAMPETIELTFSNPPLAIGSEVLVQDAEGTDWATGDVQIVDNTAQQAISADAPAGEYTVTWRVVSSDSHPIEGVFGFTAEGPAAVVSPSPTPAEQPSPSTSDAVAPSQPETAVPQQVGPEAVDEGVSAGFLIILAVLAGAFAGIVTVVLVLRRRKETTTDQ</sequence>
<proteinExistence type="predicted"/>
<comment type="caution">
    <text evidence="8">The sequence shown here is derived from an EMBL/GenBank/DDBJ whole genome shotgun (WGS) entry which is preliminary data.</text>
</comment>
<dbReference type="GO" id="GO:0005886">
    <property type="term" value="C:plasma membrane"/>
    <property type="evidence" value="ECO:0007669"/>
    <property type="project" value="TreeGrafter"/>
</dbReference>
<dbReference type="SUPFAM" id="SSF81296">
    <property type="entry name" value="E set domains"/>
    <property type="match status" value="1"/>
</dbReference>
<dbReference type="STRING" id="1837282.A6F49_10950"/>
<keyword evidence="6" id="KW-0812">Transmembrane</keyword>
<evidence type="ECO:0000259" key="7">
    <source>
        <dbReference type="Pfam" id="PF04234"/>
    </source>
</evidence>
<dbReference type="GO" id="GO:0006825">
    <property type="term" value="P:copper ion transport"/>
    <property type="evidence" value="ECO:0007669"/>
    <property type="project" value="InterPro"/>
</dbReference>
<evidence type="ECO:0000256" key="3">
    <source>
        <dbReference type="ARBA" id="ARBA00022729"/>
    </source>
</evidence>
<feature type="compositionally biased region" description="Polar residues" evidence="5">
    <location>
        <begin position="108"/>
        <end position="126"/>
    </location>
</feature>
<name>A0A1B7LZ21_9MICC</name>
<evidence type="ECO:0000256" key="6">
    <source>
        <dbReference type="SAM" id="Phobius"/>
    </source>
</evidence>
<reference evidence="8 9" key="1">
    <citation type="submission" date="2016-04" db="EMBL/GenBank/DDBJ databases">
        <title>First whole genome shotgun sequence of the bacterium Enteractinococcus sp. strain UASWS1574.</title>
        <authorList>
            <person name="Crovadore J."/>
            <person name="Chablais R."/>
            <person name="Lefort F."/>
        </authorList>
    </citation>
    <scope>NUCLEOTIDE SEQUENCE [LARGE SCALE GENOMIC DNA]</scope>
    <source>
        <strain evidence="8 9">UASWS1574</strain>
    </source>
</reference>
<feature type="transmembrane region" description="Helical" evidence="6">
    <location>
        <begin position="140"/>
        <end position="163"/>
    </location>
</feature>
<dbReference type="PANTHER" id="PTHR34820">
    <property type="entry name" value="INNER MEMBRANE PROTEIN YEBZ"/>
    <property type="match status" value="1"/>
</dbReference>
<feature type="region of interest" description="Disordered" evidence="5">
    <location>
        <begin position="94"/>
        <end position="127"/>
    </location>
</feature>
<accession>A0A1B7LZ21</accession>
<evidence type="ECO:0000256" key="5">
    <source>
        <dbReference type="SAM" id="MobiDB-lite"/>
    </source>
</evidence>
<dbReference type="InterPro" id="IPR014756">
    <property type="entry name" value="Ig_E-set"/>
</dbReference>
<dbReference type="Gene3D" id="2.60.40.1220">
    <property type="match status" value="1"/>
</dbReference>
<dbReference type="Proteomes" id="UP000078292">
    <property type="component" value="Unassembled WGS sequence"/>
</dbReference>
<dbReference type="PANTHER" id="PTHR34820:SF4">
    <property type="entry name" value="INNER MEMBRANE PROTEIN YEBZ"/>
    <property type="match status" value="1"/>
</dbReference>
<dbReference type="Pfam" id="PF04234">
    <property type="entry name" value="CopC"/>
    <property type="match status" value="1"/>
</dbReference>
<dbReference type="EMBL" id="LXEY01000019">
    <property type="protein sequence ID" value="OAV60664.1"/>
    <property type="molecule type" value="Genomic_DNA"/>
</dbReference>
<gene>
    <name evidence="8" type="ORF">A6F49_10950</name>
</gene>
<keyword evidence="2" id="KW-0479">Metal-binding</keyword>